<dbReference type="GO" id="GO:0003730">
    <property type="term" value="F:mRNA 3'-UTR binding"/>
    <property type="evidence" value="ECO:0007669"/>
    <property type="project" value="TreeGrafter"/>
</dbReference>
<evidence type="ECO:0000259" key="3">
    <source>
        <dbReference type="PROSITE" id="PS51857"/>
    </source>
</evidence>
<evidence type="ECO:0000313" key="5">
    <source>
        <dbReference type="Proteomes" id="UP000306236"/>
    </source>
</evidence>
<keyword evidence="2" id="KW-0812">Transmembrane</keyword>
<dbReference type="Proteomes" id="UP000306236">
    <property type="component" value="Unassembled WGS sequence"/>
</dbReference>
<proteinExistence type="predicted"/>
<dbReference type="AlphaFoldDB" id="A0A4S5BND8"/>
<dbReference type="EMBL" id="SSWX01000008">
    <property type="protein sequence ID" value="THJ33940.1"/>
    <property type="molecule type" value="Genomic_DNA"/>
</dbReference>
<dbReference type="PANTHER" id="PTHR12962:SF1">
    <property type="entry name" value="COLD SHOCK DOMAIN-CONTAINING PROTEIN CG9705"/>
    <property type="match status" value="1"/>
</dbReference>
<comment type="caution">
    <text evidence="4">The sequence shown here is derived from an EMBL/GenBank/DDBJ whole genome shotgun (WGS) entry which is preliminary data.</text>
</comment>
<accession>A0A4S5BND8</accession>
<dbReference type="CDD" id="cd04458">
    <property type="entry name" value="CSP_CDS"/>
    <property type="match status" value="1"/>
</dbReference>
<evidence type="ECO:0000256" key="1">
    <source>
        <dbReference type="ARBA" id="ARBA00022553"/>
    </source>
</evidence>
<protein>
    <submittedName>
        <fullName evidence="4">DUF1294 domain-containing protein</fullName>
    </submittedName>
</protein>
<dbReference type="GO" id="GO:0005829">
    <property type="term" value="C:cytosol"/>
    <property type="evidence" value="ECO:0007669"/>
    <property type="project" value="UniProtKB-ARBA"/>
</dbReference>
<dbReference type="InterPro" id="IPR002059">
    <property type="entry name" value="CSP_DNA-bd"/>
</dbReference>
<evidence type="ECO:0000256" key="2">
    <source>
        <dbReference type="SAM" id="Phobius"/>
    </source>
</evidence>
<dbReference type="PANTHER" id="PTHR12962">
    <property type="entry name" value="CALCIUM-REGULATED HEAT STABLE PROTEIN CRHSP-24-RELATED"/>
    <property type="match status" value="1"/>
</dbReference>
<keyword evidence="2" id="KW-1133">Transmembrane helix</keyword>
<reference evidence="4 5" key="1">
    <citation type="submission" date="2019-04" db="EMBL/GenBank/DDBJ databases">
        <title>Lampropedia sp YIM MLB12 draf genome.</title>
        <authorList>
            <person name="Wang Y.-X."/>
        </authorList>
    </citation>
    <scope>NUCLEOTIDE SEQUENCE [LARGE SCALE GENOMIC DNA]</scope>
    <source>
        <strain evidence="4 5">YIM MLB12</strain>
    </source>
</reference>
<feature type="transmembrane region" description="Helical" evidence="2">
    <location>
        <begin position="193"/>
        <end position="212"/>
    </location>
</feature>
<dbReference type="InterPro" id="IPR052069">
    <property type="entry name" value="Ca-reg_mRNA-binding_domain"/>
</dbReference>
<keyword evidence="5" id="KW-1185">Reference proteome</keyword>
<feature type="transmembrane region" description="Helical" evidence="2">
    <location>
        <begin position="101"/>
        <end position="122"/>
    </location>
</feature>
<organism evidence="4 5">
    <name type="scientific">Lampropedia aestuarii</name>
    <dbReference type="NCBI Taxonomy" id="2562762"/>
    <lineage>
        <taxon>Bacteria</taxon>
        <taxon>Pseudomonadati</taxon>
        <taxon>Pseudomonadota</taxon>
        <taxon>Betaproteobacteria</taxon>
        <taxon>Burkholderiales</taxon>
        <taxon>Comamonadaceae</taxon>
        <taxon>Lampropedia</taxon>
    </lineage>
</organism>
<dbReference type="InterPro" id="IPR012340">
    <property type="entry name" value="NA-bd_OB-fold"/>
</dbReference>
<dbReference type="PROSITE" id="PS51857">
    <property type="entry name" value="CSD_2"/>
    <property type="match status" value="1"/>
</dbReference>
<dbReference type="Gene3D" id="2.40.50.140">
    <property type="entry name" value="Nucleic acid-binding proteins"/>
    <property type="match status" value="1"/>
</dbReference>
<dbReference type="InterPro" id="IPR011129">
    <property type="entry name" value="CSD"/>
</dbReference>
<sequence>MNTAHPAQRQQGRLDQWNDDKGFGFVIPEGGGPKAFVHIKAFANRPRRPVAGDRLSYLLERDAQGRWQATQALLMGEPTTAQGRQAKQPAARHQKHGALPVWGWPLGLAVAALLLGLGLAAFGVLPHLLGLWLLVVNVITFGVYAVDKSAAQQGAWRTKETTLHILSLLGGWPAALLAQRHLRHKSSKQSFQAVFWLTVVGNVLLMGLLSGAEGQALFQSMFLPLLRNL</sequence>
<dbReference type="SUPFAM" id="SSF50249">
    <property type="entry name" value="Nucleic acid-binding proteins"/>
    <property type="match status" value="1"/>
</dbReference>
<dbReference type="GO" id="GO:0043488">
    <property type="term" value="P:regulation of mRNA stability"/>
    <property type="evidence" value="ECO:0007669"/>
    <property type="project" value="TreeGrafter"/>
</dbReference>
<dbReference type="Pfam" id="PF00313">
    <property type="entry name" value="CSD"/>
    <property type="match status" value="1"/>
</dbReference>
<gene>
    <name evidence="4" type="ORF">E8K88_07510</name>
</gene>
<evidence type="ECO:0000313" key="4">
    <source>
        <dbReference type="EMBL" id="THJ33940.1"/>
    </source>
</evidence>
<keyword evidence="1" id="KW-0597">Phosphoprotein</keyword>
<dbReference type="Pfam" id="PF06961">
    <property type="entry name" value="DUF1294"/>
    <property type="match status" value="1"/>
</dbReference>
<dbReference type="OrthoDB" id="72963at2"/>
<name>A0A4S5BND8_9BURK</name>
<feature type="transmembrane region" description="Helical" evidence="2">
    <location>
        <begin position="128"/>
        <end position="146"/>
    </location>
</feature>
<dbReference type="SMART" id="SM00357">
    <property type="entry name" value="CSP"/>
    <property type="match status" value="1"/>
</dbReference>
<dbReference type="RefSeq" id="WP_136406048.1">
    <property type="nucleotide sequence ID" value="NZ_SSWX01000008.1"/>
</dbReference>
<feature type="domain" description="CSD" evidence="3">
    <location>
        <begin position="9"/>
        <end position="74"/>
    </location>
</feature>
<keyword evidence="2" id="KW-0472">Membrane</keyword>
<dbReference type="InterPro" id="IPR010718">
    <property type="entry name" value="DUF1294"/>
</dbReference>